<dbReference type="GO" id="GO:0005737">
    <property type="term" value="C:cytoplasm"/>
    <property type="evidence" value="ECO:0007669"/>
    <property type="project" value="UniProtKB-ARBA"/>
</dbReference>
<dbReference type="PANTHER" id="PTHR43763:SF6">
    <property type="entry name" value="XAA-PRO AMINOPEPTIDASE 1"/>
    <property type="match status" value="1"/>
</dbReference>
<dbReference type="RefSeq" id="WP_090039434.1">
    <property type="nucleotide sequence ID" value="NZ_FOKI01000006.1"/>
</dbReference>
<feature type="domain" description="Creatinase N-terminal" evidence="5">
    <location>
        <begin position="6"/>
        <end position="143"/>
    </location>
</feature>
<dbReference type="Gene3D" id="3.90.230.10">
    <property type="entry name" value="Creatinase/methionine aminopeptidase superfamily"/>
    <property type="match status" value="1"/>
</dbReference>
<gene>
    <name evidence="7" type="ORF">SAMN04488528_100649</name>
</gene>
<dbReference type="InterPro" id="IPR000587">
    <property type="entry name" value="Creatinase_N"/>
</dbReference>
<evidence type="ECO:0000256" key="3">
    <source>
        <dbReference type="ARBA" id="ARBA00022801"/>
    </source>
</evidence>
<evidence type="ECO:0000313" key="8">
    <source>
        <dbReference type="Proteomes" id="UP000198619"/>
    </source>
</evidence>
<dbReference type="FunFam" id="3.90.230.10:FF:000009">
    <property type="entry name" value="xaa-Pro aminopeptidase 2"/>
    <property type="match status" value="1"/>
</dbReference>
<dbReference type="InterPro" id="IPR036005">
    <property type="entry name" value="Creatinase/aminopeptidase-like"/>
</dbReference>
<dbReference type="InterPro" id="IPR050422">
    <property type="entry name" value="X-Pro_aminopeptidase_P"/>
</dbReference>
<dbReference type="CDD" id="cd01085">
    <property type="entry name" value="APP"/>
    <property type="match status" value="1"/>
</dbReference>
<feature type="domain" description="Peptidase M24 C-terminal" evidence="6">
    <location>
        <begin position="533"/>
        <end position="592"/>
    </location>
</feature>
<dbReference type="GO" id="GO:0070006">
    <property type="term" value="F:metalloaminopeptidase activity"/>
    <property type="evidence" value="ECO:0007669"/>
    <property type="project" value="InterPro"/>
</dbReference>
<organism evidence="7 8">
    <name type="scientific">Clostridium frigidicarnis</name>
    <dbReference type="NCBI Taxonomy" id="84698"/>
    <lineage>
        <taxon>Bacteria</taxon>
        <taxon>Bacillati</taxon>
        <taxon>Bacillota</taxon>
        <taxon>Clostridia</taxon>
        <taxon>Eubacteriales</taxon>
        <taxon>Clostridiaceae</taxon>
        <taxon>Clostridium</taxon>
    </lineage>
</organism>
<dbReference type="SUPFAM" id="SSF53092">
    <property type="entry name" value="Creatinase/prolidase N-terminal domain"/>
    <property type="match status" value="2"/>
</dbReference>
<dbReference type="PANTHER" id="PTHR43763">
    <property type="entry name" value="XAA-PRO AMINOPEPTIDASE 1"/>
    <property type="match status" value="1"/>
</dbReference>
<dbReference type="SUPFAM" id="SSF55920">
    <property type="entry name" value="Creatinase/aminopeptidase"/>
    <property type="match status" value="1"/>
</dbReference>
<evidence type="ECO:0000259" key="6">
    <source>
        <dbReference type="Pfam" id="PF16188"/>
    </source>
</evidence>
<dbReference type="EMBL" id="FOKI01000006">
    <property type="protein sequence ID" value="SFA91978.1"/>
    <property type="molecule type" value="Genomic_DNA"/>
</dbReference>
<dbReference type="InterPro" id="IPR033740">
    <property type="entry name" value="Pept_M24B"/>
</dbReference>
<evidence type="ECO:0000256" key="1">
    <source>
        <dbReference type="ARBA" id="ARBA00008766"/>
    </source>
</evidence>
<dbReference type="FunFam" id="3.40.350.10:FF:000003">
    <property type="entry name" value="Xaa-pro aminopeptidase P"/>
    <property type="match status" value="1"/>
</dbReference>
<dbReference type="InterPro" id="IPR029149">
    <property type="entry name" value="Creatin/AminoP/Spt16_N"/>
</dbReference>
<dbReference type="GO" id="GO:0046872">
    <property type="term" value="F:metal ion binding"/>
    <property type="evidence" value="ECO:0007669"/>
    <property type="project" value="UniProtKB-KW"/>
</dbReference>
<name>A0A1I0WUY3_9CLOT</name>
<accession>A0A1I0WUY3</accession>
<keyword evidence="7" id="KW-0031">Aminopeptidase</keyword>
<evidence type="ECO:0000256" key="2">
    <source>
        <dbReference type="ARBA" id="ARBA00022723"/>
    </source>
</evidence>
<keyword evidence="7" id="KW-0645">Protease</keyword>
<keyword evidence="2" id="KW-0479">Metal-binding</keyword>
<evidence type="ECO:0000313" key="7">
    <source>
        <dbReference type="EMBL" id="SFA91978.1"/>
    </source>
</evidence>
<comment type="similarity">
    <text evidence="1">Belongs to the peptidase M24B family.</text>
</comment>
<dbReference type="Pfam" id="PF01321">
    <property type="entry name" value="Creatinase_N"/>
    <property type="match status" value="1"/>
</dbReference>
<dbReference type="InterPro" id="IPR032416">
    <property type="entry name" value="Peptidase_M24_C"/>
</dbReference>
<evidence type="ECO:0000259" key="4">
    <source>
        <dbReference type="Pfam" id="PF00557"/>
    </source>
</evidence>
<dbReference type="InterPro" id="IPR000994">
    <property type="entry name" value="Pept_M24"/>
</dbReference>
<reference evidence="7 8" key="1">
    <citation type="submission" date="2016-10" db="EMBL/GenBank/DDBJ databases">
        <authorList>
            <person name="de Groot N.N."/>
        </authorList>
    </citation>
    <scope>NUCLEOTIDE SEQUENCE [LARGE SCALE GENOMIC DNA]</scope>
    <source>
        <strain evidence="7 8">DSM 12271</strain>
    </source>
</reference>
<dbReference type="Gene3D" id="3.40.350.10">
    <property type="entry name" value="Creatinase/prolidase N-terminal domain"/>
    <property type="match status" value="2"/>
</dbReference>
<dbReference type="Pfam" id="PF00557">
    <property type="entry name" value="Peptidase_M24"/>
    <property type="match status" value="1"/>
</dbReference>
<keyword evidence="3" id="KW-0378">Hydrolase</keyword>
<feature type="domain" description="Peptidase M24" evidence="4">
    <location>
        <begin position="310"/>
        <end position="523"/>
    </location>
</feature>
<protein>
    <submittedName>
        <fullName evidence="7">Xaa-Pro aminopeptidase</fullName>
    </submittedName>
</protein>
<dbReference type="Proteomes" id="UP000198619">
    <property type="component" value="Unassembled WGS sequence"/>
</dbReference>
<proteinExistence type="inferred from homology"/>
<dbReference type="Pfam" id="PF16189">
    <property type="entry name" value="Creatinase_N_2"/>
    <property type="match status" value="1"/>
</dbReference>
<dbReference type="STRING" id="84698.SAMN04488528_100649"/>
<dbReference type="Pfam" id="PF16188">
    <property type="entry name" value="Peptidase_M24_C"/>
    <property type="match status" value="1"/>
</dbReference>
<keyword evidence="8" id="KW-1185">Reference proteome</keyword>
<dbReference type="OrthoDB" id="9806388at2"/>
<dbReference type="AlphaFoldDB" id="A0A1I0WUY3"/>
<sequence>MTINERIEALRGLMKKHNVHAFIIPSCDNHQGEYVGDYFKSRTWISGFTGSAGTAVITLNKSGLWTDGRYHIQAAHQLQGSEVELFKDGLPGVKSYTEFIKYELKPGERVAFNGKVFSVNSLKSLQCTLEDTNIEIVPEEDLIDLIWKDRPSIPKDKIFIHDVKFAGKSRVEKIKEVRDEMAKHKATAYVFASLEDIIWLTNLRGNDVHNNPFFLSYVLVTTNSCTLYIDKDKVDDVTKNALSNDGVSIKNYDDIAEDLKNLNDTDKVIYDPSRLNVWLKSAIKSTIKVCEMRDVTTNLKAIKNPIEIENIMKSQVRDGVAMVKFNKWLNDTIGKETITEISASDKLEEIRAQGENYMGLSFDTIAGYKENAAMMHYCATKDNFATLKPEHFFLVDSGAHYLDGTTDITRTFALGKFTDEEMEDYTLVLKGNIALSRAIFLNEAIGTSLDVLARRPLWEKGLDYKCGTGHGVGFFSTVHEGPHQIRKNVVDVLLRPGMVVTNEPGVYKEGKHGIRIENDLLIEKAFDTDCGTFLKFRAITFCPIDLKPVKKELLYSEEIQWLNDYHKEVFDRLSPYLNEEETAWLKEATRSI</sequence>
<evidence type="ECO:0000259" key="5">
    <source>
        <dbReference type="Pfam" id="PF01321"/>
    </source>
</evidence>